<dbReference type="PANTHER" id="PTHR11986">
    <property type="entry name" value="AMINOTRANSFERASE CLASS III"/>
    <property type="match status" value="1"/>
</dbReference>
<feature type="binding site" evidence="8">
    <location>
        <position position="268"/>
    </location>
    <ligand>
        <name>pyridoxal 5'-phosphate</name>
        <dbReference type="ChEBI" id="CHEBI:597326"/>
    </ligand>
</feature>
<dbReference type="GO" id="GO:0030170">
    <property type="term" value="F:pyridoxal phosphate binding"/>
    <property type="evidence" value="ECO:0007669"/>
    <property type="project" value="InterPro"/>
</dbReference>
<comment type="pathway">
    <text evidence="8">Amino-acid biosynthesis; L-arginine biosynthesis; N(2)-acetyl-L-ornithine from L-glutamate: step 4/4.</text>
</comment>
<dbReference type="eggNOG" id="COG4992">
    <property type="taxonomic scope" value="Bacteria"/>
</dbReference>
<dbReference type="GO" id="GO:0045303">
    <property type="term" value="F:diaminobutyrate-2-oxoglutarate transaminase activity"/>
    <property type="evidence" value="ECO:0007669"/>
    <property type="project" value="UniProtKB-EC"/>
</dbReference>
<dbReference type="InterPro" id="IPR015421">
    <property type="entry name" value="PyrdxlP-dep_Trfase_major"/>
</dbReference>
<comment type="catalytic activity">
    <reaction evidence="7">
        <text>L-2,4-diaminobutanoate + 2-oxoglutarate = L-aspartate 4-semialdehyde + L-glutamate</text>
        <dbReference type="Rhea" id="RHEA:11160"/>
        <dbReference type="ChEBI" id="CHEBI:16810"/>
        <dbReference type="ChEBI" id="CHEBI:29985"/>
        <dbReference type="ChEBI" id="CHEBI:58761"/>
        <dbReference type="ChEBI" id="CHEBI:537519"/>
        <dbReference type="EC" id="2.6.1.76"/>
    </reaction>
</comment>
<dbReference type="Proteomes" id="UP000185062">
    <property type="component" value="Unassembled WGS sequence"/>
</dbReference>
<keyword evidence="2 8" id="KW-0055">Arginine biosynthesis</keyword>
<dbReference type="Gene3D" id="3.90.1150.10">
    <property type="entry name" value="Aspartate Aminotransferase, domain 1"/>
    <property type="match status" value="1"/>
</dbReference>
<gene>
    <name evidence="8" type="primary">argD</name>
    <name evidence="9" type="ORF">SAMN02743940_1203</name>
</gene>
<dbReference type="FunFam" id="3.40.640.10:FF:000004">
    <property type="entry name" value="Acetylornithine aminotransferase"/>
    <property type="match status" value="1"/>
</dbReference>
<dbReference type="InterPro" id="IPR015422">
    <property type="entry name" value="PyrdxlP-dep_Trfase_small"/>
</dbReference>
<feature type="binding site" evidence="8">
    <location>
        <position position="126"/>
    </location>
    <ligand>
        <name>N(2)-acetyl-L-ornithine</name>
        <dbReference type="ChEBI" id="CHEBI:57805"/>
    </ligand>
</feature>
<evidence type="ECO:0000256" key="5">
    <source>
        <dbReference type="ARBA" id="ARBA00022679"/>
    </source>
</evidence>
<evidence type="ECO:0000256" key="8">
    <source>
        <dbReference type="HAMAP-Rule" id="MF_01107"/>
    </source>
</evidence>
<evidence type="ECO:0000313" key="9">
    <source>
        <dbReference type="EMBL" id="SIO19528.1"/>
    </source>
</evidence>
<comment type="subunit">
    <text evidence="8">Homodimer.</text>
</comment>
<comment type="subcellular location">
    <subcellularLocation>
        <location evidence="8">Cytoplasm</location>
    </subcellularLocation>
</comment>
<dbReference type="NCBIfam" id="TIGR00707">
    <property type="entry name" value="argD"/>
    <property type="match status" value="1"/>
</dbReference>
<comment type="cofactor">
    <cofactor evidence="8">
        <name>pyridoxal 5'-phosphate</name>
        <dbReference type="ChEBI" id="CHEBI:597326"/>
    </cofactor>
    <text evidence="8">Binds 1 pyridoxal phosphate per subunit.</text>
</comment>
<dbReference type="STRING" id="44575.SAMN05216419_101149"/>
<dbReference type="GO" id="GO:0003992">
    <property type="term" value="F:N2-acetyl-L-ornithine:2-oxoglutarate 5-aminotransferase activity"/>
    <property type="evidence" value="ECO:0007669"/>
    <property type="project" value="UniProtKB-UniRule"/>
</dbReference>
<dbReference type="GO" id="GO:0006526">
    <property type="term" value="P:L-arginine biosynthetic process"/>
    <property type="evidence" value="ECO:0007669"/>
    <property type="project" value="UniProtKB-UniRule"/>
</dbReference>
<dbReference type="PROSITE" id="PS00600">
    <property type="entry name" value="AA_TRANSFER_CLASS_3"/>
    <property type="match status" value="1"/>
</dbReference>
<keyword evidence="10" id="KW-1185">Reference proteome</keyword>
<dbReference type="Gene3D" id="3.40.640.10">
    <property type="entry name" value="Type I PLP-dependent aspartate aminotransferase-like (Major domain)"/>
    <property type="match status" value="1"/>
</dbReference>
<dbReference type="InterPro" id="IPR015424">
    <property type="entry name" value="PyrdxlP-dep_Trfase"/>
</dbReference>
<sequence>MNTYSRLPVSFVKGEGVWLWDNQGQRYLDALAGIAVCGLGHCHPKLTKALCEQAKRLIHTSNLYGIDNQEQLATRLATLSNMDNVFFCNSGAEANETAIKLARLYGHNNGIDLPTIIVMERSFHGRTMATLTASGNRRVQAGFEPLLTGFVRVPYNNLEAVTQVAVNNKNVVAILVEPYQGEGGVNIPQAHYLQDLRKICDQHGWLLMLDEVQCGIGRSGKWFAFQHSDIIPDVMTLAKGLGSGVAIGACLASGIAAEVFKPGNHASTFGGNPLACAAALTTLDVIAEDNLIEHAMNLGNLIRDRLKKQLADEAGVVQIRGQGLMMGIELSIPCGELVKKALEKKLLINVTSDRVVRLLPALVMQQSEAEQMVDAVCLLIKEFFSD</sequence>
<accession>A0A1N6HI56</accession>
<dbReference type="NCBIfam" id="NF002325">
    <property type="entry name" value="PRK01278.1"/>
    <property type="match status" value="1"/>
</dbReference>
<feature type="binding site" evidence="8">
    <location>
        <begin position="210"/>
        <end position="213"/>
    </location>
    <ligand>
        <name>pyridoxal 5'-phosphate</name>
        <dbReference type="ChEBI" id="CHEBI:597326"/>
    </ligand>
</feature>
<keyword evidence="8" id="KW-0963">Cytoplasm</keyword>
<comment type="similarity">
    <text evidence="8">Belongs to the class-III pyridoxal-phosphate-dependent aminotransferase family. ArgD subfamily.</text>
</comment>
<dbReference type="InterPro" id="IPR005814">
    <property type="entry name" value="Aminotrans_3"/>
</dbReference>
<dbReference type="SUPFAM" id="SSF53383">
    <property type="entry name" value="PLP-dependent transferases"/>
    <property type="match status" value="1"/>
</dbReference>
<reference evidence="9 10" key="1">
    <citation type="submission" date="2016-12" db="EMBL/GenBank/DDBJ databases">
        <authorList>
            <person name="Song W.-J."/>
            <person name="Kurnit D.M."/>
        </authorList>
    </citation>
    <scope>NUCLEOTIDE SEQUENCE [LARGE SCALE GENOMIC DNA]</scope>
    <source>
        <strain evidence="9 10">ATCC 49181</strain>
    </source>
</reference>
<keyword evidence="3 8" id="KW-0032">Aminotransferase</keyword>
<dbReference type="EC" id="2.6.1.11" evidence="8"/>
<evidence type="ECO:0000256" key="4">
    <source>
        <dbReference type="ARBA" id="ARBA00022605"/>
    </source>
</evidence>
<keyword evidence="5 8" id="KW-0808">Transferase</keyword>
<dbReference type="HAMAP" id="MF_01107">
    <property type="entry name" value="ArgD_aminotrans_3"/>
    <property type="match status" value="1"/>
</dbReference>
<dbReference type="PANTHER" id="PTHR11986:SF79">
    <property type="entry name" value="ACETYLORNITHINE AMINOTRANSFERASE, MITOCHONDRIAL"/>
    <property type="match status" value="1"/>
</dbReference>
<dbReference type="UniPathway" id="UPA00068">
    <property type="reaction ID" value="UER00109"/>
</dbReference>
<dbReference type="EMBL" id="FSRO01000001">
    <property type="protein sequence ID" value="SIO19528.1"/>
    <property type="molecule type" value="Genomic_DNA"/>
</dbReference>
<dbReference type="Pfam" id="PF00202">
    <property type="entry name" value="Aminotran_3"/>
    <property type="match status" value="1"/>
</dbReference>
<comment type="catalytic activity">
    <reaction evidence="8">
        <text>N(2)-acetyl-L-ornithine + 2-oxoglutarate = N-acetyl-L-glutamate 5-semialdehyde + L-glutamate</text>
        <dbReference type="Rhea" id="RHEA:18049"/>
        <dbReference type="ChEBI" id="CHEBI:16810"/>
        <dbReference type="ChEBI" id="CHEBI:29123"/>
        <dbReference type="ChEBI" id="CHEBI:29985"/>
        <dbReference type="ChEBI" id="CHEBI:57805"/>
        <dbReference type="EC" id="2.6.1.11"/>
    </reaction>
</comment>
<dbReference type="CDD" id="cd00610">
    <property type="entry name" value="OAT_like"/>
    <property type="match status" value="1"/>
</dbReference>
<evidence type="ECO:0000256" key="6">
    <source>
        <dbReference type="ARBA" id="ARBA00022898"/>
    </source>
</evidence>
<evidence type="ECO:0000256" key="3">
    <source>
        <dbReference type="ARBA" id="ARBA00022576"/>
    </source>
</evidence>
<dbReference type="InterPro" id="IPR050103">
    <property type="entry name" value="Class-III_PLP-dep_AT"/>
</dbReference>
<organism evidence="9 10">
    <name type="scientific">Nitrosomonas cryotolerans ATCC 49181</name>
    <dbReference type="NCBI Taxonomy" id="1131553"/>
    <lineage>
        <taxon>Bacteria</taxon>
        <taxon>Pseudomonadati</taxon>
        <taxon>Pseudomonadota</taxon>
        <taxon>Betaproteobacteria</taxon>
        <taxon>Nitrosomonadales</taxon>
        <taxon>Nitrosomonadaceae</taxon>
        <taxon>Nitrosomonas</taxon>
    </lineage>
</organism>
<keyword evidence="4 8" id="KW-0028">Amino-acid biosynthesis</keyword>
<keyword evidence="6 8" id="KW-0663">Pyridoxal phosphate</keyword>
<dbReference type="PIRSF" id="PIRSF000521">
    <property type="entry name" value="Transaminase_4ab_Lys_Orn"/>
    <property type="match status" value="1"/>
</dbReference>
<evidence type="ECO:0000313" key="10">
    <source>
        <dbReference type="Proteomes" id="UP000185062"/>
    </source>
</evidence>
<dbReference type="InterPro" id="IPR049704">
    <property type="entry name" value="Aminotrans_3_PPA_site"/>
</dbReference>
<feature type="binding site" evidence="8">
    <location>
        <begin position="91"/>
        <end position="92"/>
    </location>
    <ligand>
        <name>pyridoxal 5'-phosphate</name>
        <dbReference type="ChEBI" id="CHEBI:597326"/>
    </ligand>
</feature>
<evidence type="ECO:0000256" key="1">
    <source>
        <dbReference type="ARBA" id="ARBA00004946"/>
    </source>
</evidence>
<dbReference type="GO" id="GO:0042802">
    <property type="term" value="F:identical protein binding"/>
    <property type="evidence" value="ECO:0007669"/>
    <property type="project" value="TreeGrafter"/>
</dbReference>
<dbReference type="AlphaFoldDB" id="A0A1N6HI56"/>
<feature type="binding site" evidence="8">
    <location>
        <position position="267"/>
    </location>
    <ligand>
        <name>N(2)-acetyl-L-ornithine</name>
        <dbReference type="ChEBI" id="CHEBI:57805"/>
    </ligand>
</feature>
<protein>
    <recommendedName>
        <fullName evidence="8">Acetylornithine aminotransferase</fullName>
        <shortName evidence="8">ACOAT</shortName>
        <ecNumber evidence="8">2.6.1.11</ecNumber>
    </recommendedName>
</protein>
<comment type="pathway">
    <text evidence="1">Amine and polyamine biosynthesis; ectoine biosynthesis; L-ectoine from L-aspartate 4-semialdehyde: step 1/3.</text>
</comment>
<feature type="binding site" evidence="8">
    <location>
        <position position="123"/>
    </location>
    <ligand>
        <name>pyridoxal 5'-phosphate</name>
        <dbReference type="ChEBI" id="CHEBI:597326"/>
    </ligand>
</feature>
<name>A0A1N6HI56_9PROT</name>
<dbReference type="InterPro" id="IPR004636">
    <property type="entry name" value="AcOrn/SuccOrn_fam"/>
</dbReference>
<dbReference type="GO" id="GO:0005737">
    <property type="term" value="C:cytoplasm"/>
    <property type="evidence" value="ECO:0007669"/>
    <property type="project" value="UniProtKB-SubCell"/>
</dbReference>
<feature type="modified residue" description="N6-(pyridoxal phosphate)lysine" evidence="8">
    <location>
        <position position="239"/>
    </location>
</feature>
<evidence type="ECO:0000256" key="7">
    <source>
        <dbReference type="ARBA" id="ARBA00049111"/>
    </source>
</evidence>
<evidence type="ECO:0000256" key="2">
    <source>
        <dbReference type="ARBA" id="ARBA00022571"/>
    </source>
</evidence>
<proteinExistence type="inferred from homology"/>
<comment type="miscellaneous">
    <text evidence="8">May also have succinyldiaminopimelate aminotransferase activity, thus carrying out the corresponding step in lysine biosynthesis.</text>
</comment>